<gene>
    <name evidence="1" type="ORF">RV045_12575</name>
</gene>
<accession>A0ACC6P4Z4</accession>
<dbReference type="Proteomes" id="UP001364695">
    <property type="component" value="Unassembled WGS sequence"/>
</dbReference>
<evidence type="ECO:0000313" key="1">
    <source>
        <dbReference type="EMBL" id="MEJ7139253.1"/>
    </source>
</evidence>
<protein>
    <submittedName>
        <fullName evidence="1">Type II toxin-antitoxin system RelE/ParE family toxin</fullName>
    </submittedName>
</protein>
<comment type="caution">
    <text evidence="1">The sequence shown here is derived from an EMBL/GenBank/DDBJ whole genome shotgun (WGS) entry which is preliminary data.</text>
</comment>
<proteinExistence type="predicted"/>
<keyword evidence="2" id="KW-1185">Reference proteome</keyword>
<sequence length="102" mass="11403">MSCPEPRPLRLAPRAQQDLLDILRYTAKTWGPIQLAAYRDRLDQALTAISADPLAAGHGRPDLPASHRSRQVGSHLIIYRLEPNGVGVVRILHQRMSLARHL</sequence>
<dbReference type="EMBL" id="JAWDIE010000022">
    <property type="protein sequence ID" value="MEJ7139253.1"/>
    <property type="molecule type" value="Genomic_DNA"/>
</dbReference>
<evidence type="ECO:0000313" key="2">
    <source>
        <dbReference type="Proteomes" id="UP001364695"/>
    </source>
</evidence>
<name>A0ACC6P4Z4_9BURK</name>
<reference evidence="1" key="1">
    <citation type="submission" date="2023-10" db="EMBL/GenBank/DDBJ databases">
        <title>Amphibacter perezi, gen. nov., sp. nov. a novel taxa of the family Comamonadaceae, class Betaproteobacteria isolated from the skin microbiota of Pelophylax perezi from different populations.</title>
        <authorList>
            <person name="Costa S."/>
            <person name="Proenca D.N."/>
            <person name="Lopes I."/>
            <person name="Morais P.V."/>
        </authorList>
    </citation>
    <scope>NUCLEOTIDE SEQUENCE</scope>
    <source>
        <strain evidence="1">SL12-8</strain>
    </source>
</reference>
<organism evidence="1 2">
    <name type="scientific">Amphibiibacter pelophylacis</name>
    <dbReference type="NCBI Taxonomy" id="1799477"/>
    <lineage>
        <taxon>Bacteria</taxon>
        <taxon>Pseudomonadati</taxon>
        <taxon>Pseudomonadota</taxon>
        <taxon>Betaproteobacteria</taxon>
        <taxon>Burkholderiales</taxon>
        <taxon>Sphaerotilaceae</taxon>
        <taxon>Amphibiibacter</taxon>
    </lineage>
</organism>